<organism evidence="1">
    <name type="scientific">Picea sitchensis</name>
    <name type="common">Sitka spruce</name>
    <name type="synonym">Pinus sitchensis</name>
    <dbReference type="NCBI Taxonomy" id="3332"/>
    <lineage>
        <taxon>Eukaryota</taxon>
        <taxon>Viridiplantae</taxon>
        <taxon>Streptophyta</taxon>
        <taxon>Embryophyta</taxon>
        <taxon>Tracheophyta</taxon>
        <taxon>Spermatophyta</taxon>
        <taxon>Pinopsida</taxon>
        <taxon>Pinidae</taxon>
        <taxon>Conifers I</taxon>
        <taxon>Pinales</taxon>
        <taxon>Pinaceae</taxon>
        <taxon>Picea</taxon>
    </lineage>
</organism>
<name>D5A7Y1_PICSI</name>
<protein>
    <recommendedName>
        <fullName evidence="2">BLOC-1-related complex subunit 7</fullName>
    </recommendedName>
</protein>
<evidence type="ECO:0008006" key="2">
    <source>
        <dbReference type="Google" id="ProtNLM"/>
    </source>
</evidence>
<proteinExistence type="evidence at transcript level"/>
<sequence>MAKAASEGTTKGMVADHISQAVLSTSNLLHLMQQSSPTQGLVKLPKNLLAKTTNIKNTEQVLDQMPLVISALDAHLDRALQCASELHTIRCLLMKKDSALAPLSMPSDEQPVSQT</sequence>
<evidence type="ECO:0000313" key="1">
    <source>
        <dbReference type="EMBL" id="ADE75650.1"/>
    </source>
</evidence>
<accession>D5A7Y1</accession>
<dbReference type="AlphaFoldDB" id="D5A7Y1"/>
<dbReference type="OMA" id="EPGNQSQ"/>
<dbReference type="EMBL" id="BT122261">
    <property type="protein sequence ID" value="ADE75650.1"/>
    <property type="molecule type" value="mRNA"/>
</dbReference>
<reference evidence="1" key="1">
    <citation type="submission" date="2010-04" db="EMBL/GenBank/DDBJ databases">
        <authorList>
            <person name="Reid K.E."/>
            <person name="Liao N."/>
            <person name="Chan S."/>
            <person name="Docking R."/>
            <person name="Taylor G."/>
            <person name="Moore R."/>
            <person name="Mayo M."/>
            <person name="Munro S."/>
            <person name="King J."/>
            <person name="Yanchuk A."/>
            <person name="Holt R."/>
            <person name="Jones S."/>
            <person name="Marra M."/>
            <person name="Ritland C.E."/>
            <person name="Ritland K."/>
            <person name="Bohlmann J."/>
        </authorList>
    </citation>
    <scope>NUCLEOTIDE SEQUENCE</scope>
    <source>
        <tissue evidence="1">Buds collected with no treatment. Collection October 2007</tissue>
    </source>
</reference>